<dbReference type="RefSeq" id="WP_379589767.1">
    <property type="nucleotide sequence ID" value="NZ_JBHSKO010000019.1"/>
</dbReference>
<keyword evidence="1" id="KW-0812">Transmembrane</keyword>
<keyword evidence="1" id="KW-0472">Membrane</keyword>
<keyword evidence="1" id="KW-1133">Transmembrane helix</keyword>
<comment type="caution">
    <text evidence="2">The sequence shown here is derived from an EMBL/GenBank/DDBJ whole genome shotgun (WGS) entry which is preliminary data.</text>
</comment>
<organism evidence="2 3">
    <name type="scientific">Pseudonocardia zijingensis</name>
    <dbReference type="NCBI Taxonomy" id="153376"/>
    <lineage>
        <taxon>Bacteria</taxon>
        <taxon>Bacillati</taxon>
        <taxon>Actinomycetota</taxon>
        <taxon>Actinomycetes</taxon>
        <taxon>Pseudonocardiales</taxon>
        <taxon>Pseudonocardiaceae</taxon>
        <taxon>Pseudonocardia</taxon>
    </lineage>
</organism>
<feature type="transmembrane region" description="Helical" evidence="1">
    <location>
        <begin position="113"/>
        <end position="134"/>
    </location>
</feature>
<evidence type="ECO:0000313" key="3">
    <source>
        <dbReference type="Proteomes" id="UP001499967"/>
    </source>
</evidence>
<accession>A0ABN1N9C3</accession>
<dbReference type="Pfam" id="PF09933">
    <property type="entry name" value="DUF2165"/>
    <property type="match status" value="1"/>
</dbReference>
<dbReference type="Proteomes" id="UP001499967">
    <property type="component" value="Unassembled WGS sequence"/>
</dbReference>
<reference evidence="2 3" key="1">
    <citation type="journal article" date="2019" name="Int. J. Syst. Evol. Microbiol.">
        <title>The Global Catalogue of Microorganisms (GCM) 10K type strain sequencing project: providing services to taxonomists for standard genome sequencing and annotation.</title>
        <authorList>
            <consortium name="The Broad Institute Genomics Platform"/>
            <consortium name="The Broad Institute Genome Sequencing Center for Infectious Disease"/>
            <person name="Wu L."/>
            <person name="Ma J."/>
        </authorList>
    </citation>
    <scope>NUCLEOTIDE SEQUENCE [LARGE SCALE GENOMIC DNA]</scope>
    <source>
        <strain evidence="2 3">JCM 11117</strain>
    </source>
</reference>
<evidence type="ECO:0000313" key="2">
    <source>
        <dbReference type="EMBL" id="GAA0898376.1"/>
    </source>
</evidence>
<feature type="transmembrane region" description="Helical" evidence="1">
    <location>
        <begin position="146"/>
        <end position="162"/>
    </location>
</feature>
<sequence length="163" mass="17115">MIAASPLWGTKMLIVAGLAGYLSLFVLNNLTDPRTNSAAIPRMMTMRELKADPPLGGGVLWRAIDSPAVHRVAYGLVVAVQAIGAVLLWWGAVLLGWTAATGGATIGLTVANLGLLVFVALFLGFLLVGVWFSYWVKMGPVQQGHLTLLLVGLAAVVVVNLPA</sequence>
<evidence type="ECO:0008006" key="4">
    <source>
        <dbReference type="Google" id="ProtNLM"/>
    </source>
</evidence>
<evidence type="ECO:0000256" key="1">
    <source>
        <dbReference type="SAM" id="Phobius"/>
    </source>
</evidence>
<feature type="transmembrane region" description="Helical" evidence="1">
    <location>
        <begin position="72"/>
        <end position="93"/>
    </location>
</feature>
<proteinExistence type="predicted"/>
<dbReference type="InterPro" id="IPR018681">
    <property type="entry name" value="DUF2165_transmembrane"/>
</dbReference>
<feature type="transmembrane region" description="Helical" evidence="1">
    <location>
        <begin position="12"/>
        <end position="30"/>
    </location>
</feature>
<protein>
    <recommendedName>
        <fullName evidence="4">Small integral membrane protein</fullName>
    </recommendedName>
</protein>
<name>A0ABN1N9C3_9PSEU</name>
<dbReference type="EMBL" id="BAAAHP010000194">
    <property type="protein sequence ID" value="GAA0898376.1"/>
    <property type="molecule type" value="Genomic_DNA"/>
</dbReference>
<keyword evidence="3" id="KW-1185">Reference proteome</keyword>
<gene>
    <name evidence="2" type="ORF">GCM10009559_60700</name>
</gene>